<accession>A0A4S4MU68</accession>
<feature type="compositionally biased region" description="Basic residues" evidence="1">
    <location>
        <begin position="808"/>
        <end position="817"/>
    </location>
</feature>
<feature type="domain" description="Fungal-type protein kinase" evidence="2">
    <location>
        <begin position="190"/>
        <end position="542"/>
    </location>
</feature>
<evidence type="ECO:0000313" key="3">
    <source>
        <dbReference type="EMBL" id="THH29067.1"/>
    </source>
</evidence>
<feature type="compositionally biased region" description="Polar residues" evidence="1">
    <location>
        <begin position="777"/>
        <end position="801"/>
    </location>
</feature>
<dbReference type="AlphaFoldDB" id="A0A4S4MU68"/>
<protein>
    <recommendedName>
        <fullName evidence="2">Fungal-type protein kinase domain-containing protein</fullName>
    </recommendedName>
</protein>
<dbReference type="Proteomes" id="UP000308730">
    <property type="component" value="Unassembled WGS sequence"/>
</dbReference>
<dbReference type="Gene3D" id="1.10.510.10">
    <property type="entry name" value="Transferase(Phosphotransferase) domain 1"/>
    <property type="match status" value="1"/>
</dbReference>
<feature type="region of interest" description="Disordered" evidence="1">
    <location>
        <begin position="679"/>
        <end position="741"/>
    </location>
</feature>
<dbReference type="PANTHER" id="PTHR38248:SF2">
    <property type="entry name" value="FUNK1 11"/>
    <property type="match status" value="1"/>
</dbReference>
<keyword evidence="4" id="KW-1185">Reference proteome</keyword>
<dbReference type="InterPro" id="IPR011009">
    <property type="entry name" value="Kinase-like_dom_sf"/>
</dbReference>
<evidence type="ECO:0000313" key="4">
    <source>
        <dbReference type="Proteomes" id="UP000308730"/>
    </source>
</evidence>
<sequence>MAATVAVTSAASDGIPAAFNTSPYKTSSQGIHQFSAVIPSALDKRKDHSEDMLGNWVGPVDPGVFMDEFMPVKRASPGKVLDADFSAMPESPSKESEMFELLSELALSFLPDGFKVVDTSSVGESDTGLKPDVSLSALLKFSSAVKLKRWIWDPVLLWMELKREASSDPFRVDEPDPNDTDPDRSLFKNTDAAQKTTGQLASYAAAQLARQQRTFMFSLLICGDQVRFIRWDRSGAIVSTSFSYRDNPIHLAEFFWRFGELTDVQRGFDHTAQQVSEVQKKLLHDAIRAHMQDPTKRQSDNMKLTLKSDFPCYKVSVTGSGAEDSTHDYIIQEPFSYPSSAIGRSTRAYIALDVLTNELVFLKDYYRTADAQHSEAEIYERLCEAKVPHLPRVRLAGDVRQDEIGSQTTLAHTFKGKKGIFQCASIREHRHHRVVQDLAFPLSSVKDSKELTNAVRNAIECVLSARDAGWLHRDVSSGNIMLNEHGEGILNDWDHGVEIIPRTASLYRTGTWQFLSIALAKDGTKTHTALDDLESCFWVFLFNGIHFFDSTAKYETLDMFTEVKTDRDGVRGGVAKRDFLGDEISIKFECQQLHDLIEALHDQFDVHYDAVKSQRRAGQASTVLGPVEHGAEMLRLFKKTLDMEGWPENDARKDKFPRIRRTVLENANRGLRIATLTSASINHHSQRSSMPQASSGQASGDVSSLPTPEGSGIGSKRRHEPDADGPAVVAAEEEESDSTMSRMAKRMRNLVGVFVPPLRTAPSRDRVVPDMAPLQFVTGSSTGQRSASSRRSLRTQSSDSMRYQLRSKTTKKAGKGV</sequence>
<organism evidence="3 4">
    <name type="scientific">Antrodiella citrinella</name>
    <dbReference type="NCBI Taxonomy" id="2447956"/>
    <lineage>
        <taxon>Eukaryota</taxon>
        <taxon>Fungi</taxon>
        <taxon>Dikarya</taxon>
        <taxon>Basidiomycota</taxon>
        <taxon>Agaricomycotina</taxon>
        <taxon>Agaricomycetes</taxon>
        <taxon>Polyporales</taxon>
        <taxon>Steccherinaceae</taxon>
        <taxon>Antrodiella</taxon>
    </lineage>
</organism>
<evidence type="ECO:0000256" key="1">
    <source>
        <dbReference type="SAM" id="MobiDB-lite"/>
    </source>
</evidence>
<dbReference type="OrthoDB" id="2801804at2759"/>
<name>A0A4S4MU68_9APHY</name>
<feature type="region of interest" description="Disordered" evidence="1">
    <location>
        <begin position="775"/>
        <end position="817"/>
    </location>
</feature>
<dbReference type="InterPro" id="IPR040976">
    <property type="entry name" value="Pkinase_fungal"/>
</dbReference>
<evidence type="ECO:0000259" key="2">
    <source>
        <dbReference type="Pfam" id="PF17667"/>
    </source>
</evidence>
<gene>
    <name evidence="3" type="ORF">EUX98_g5121</name>
</gene>
<reference evidence="3 4" key="1">
    <citation type="submission" date="2019-02" db="EMBL/GenBank/DDBJ databases">
        <title>Genome sequencing of the rare red list fungi Antrodiella citrinella (Flaviporus citrinellus).</title>
        <authorList>
            <person name="Buettner E."/>
            <person name="Kellner H."/>
        </authorList>
    </citation>
    <scope>NUCLEOTIDE SEQUENCE [LARGE SCALE GENOMIC DNA]</scope>
    <source>
        <strain evidence="3 4">DSM 108506</strain>
    </source>
</reference>
<proteinExistence type="predicted"/>
<feature type="compositionally biased region" description="Polar residues" evidence="1">
    <location>
        <begin position="679"/>
        <end position="706"/>
    </location>
</feature>
<dbReference type="PANTHER" id="PTHR38248">
    <property type="entry name" value="FUNK1 6"/>
    <property type="match status" value="1"/>
</dbReference>
<comment type="caution">
    <text evidence="3">The sequence shown here is derived from an EMBL/GenBank/DDBJ whole genome shotgun (WGS) entry which is preliminary data.</text>
</comment>
<dbReference type="EMBL" id="SGPM01000142">
    <property type="protein sequence ID" value="THH29067.1"/>
    <property type="molecule type" value="Genomic_DNA"/>
</dbReference>
<dbReference type="Pfam" id="PF17667">
    <property type="entry name" value="Pkinase_fungal"/>
    <property type="match status" value="1"/>
</dbReference>
<dbReference type="SUPFAM" id="SSF56112">
    <property type="entry name" value="Protein kinase-like (PK-like)"/>
    <property type="match status" value="1"/>
</dbReference>